<dbReference type="EMBL" id="CALNXJ010000019">
    <property type="protein sequence ID" value="CAH3122814.1"/>
    <property type="molecule type" value="Genomic_DNA"/>
</dbReference>
<evidence type="ECO:0000313" key="2">
    <source>
        <dbReference type="Proteomes" id="UP001159428"/>
    </source>
</evidence>
<sequence length="239" mass="26468">MLKTVAPGQLITVKAKVTALREAKTLQTSRGTLKMIEGQIVDPQGYSKIVFWENFCDQVEAGTTYIFENIQVKKDAVTKQVYVNTAKSGTTITATEPHANILALAPTFTVSDDSMTTSVEGSVAGVISTSMYIACNKCNKKIQNDNSSEIIKCNYCNMQQLAGLCPTQYYAQFFFLTTPKKDRLTLTLFNKVISQLFSTEGVINPSKNDFVKVLLGLKDIVVTYNKRSKVVTNILRPHI</sequence>
<reference evidence="1 2" key="1">
    <citation type="submission" date="2022-05" db="EMBL/GenBank/DDBJ databases">
        <authorList>
            <consortium name="Genoscope - CEA"/>
            <person name="William W."/>
        </authorList>
    </citation>
    <scope>NUCLEOTIDE SEQUENCE [LARGE SCALE GENOMIC DNA]</scope>
</reference>
<evidence type="ECO:0008006" key="3">
    <source>
        <dbReference type="Google" id="ProtNLM"/>
    </source>
</evidence>
<dbReference type="InterPro" id="IPR012340">
    <property type="entry name" value="NA-bd_OB-fold"/>
</dbReference>
<gene>
    <name evidence="1" type="ORF">PMEA_00009804</name>
</gene>
<evidence type="ECO:0000313" key="1">
    <source>
        <dbReference type="EMBL" id="CAH3122814.1"/>
    </source>
</evidence>
<protein>
    <recommendedName>
        <fullName evidence="3">Replication protein A subunit</fullName>
    </recommendedName>
</protein>
<proteinExistence type="predicted"/>
<keyword evidence="2" id="KW-1185">Reference proteome</keyword>
<comment type="caution">
    <text evidence="1">The sequence shown here is derived from an EMBL/GenBank/DDBJ whole genome shotgun (WGS) entry which is preliminary data.</text>
</comment>
<dbReference type="Gene3D" id="2.40.50.140">
    <property type="entry name" value="Nucleic acid-binding proteins"/>
    <property type="match status" value="1"/>
</dbReference>
<dbReference type="SUPFAM" id="SSF50249">
    <property type="entry name" value="Nucleic acid-binding proteins"/>
    <property type="match status" value="1"/>
</dbReference>
<organism evidence="1 2">
    <name type="scientific">Pocillopora meandrina</name>
    <dbReference type="NCBI Taxonomy" id="46732"/>
    <lineage>
        <taxon>Eukaryota</taxon>
        <taxon>Metazoa</taxon>
        <taxon>Cnidaria</taxon>
        <taxon>Anthozoa</taxon>
        <taxon>Hexacorallia</taxon>
        <taxon>Scleractinia</taxon>
        <taxon>Astrocoeniina</taxon>
        <taxon>Pocilloporidae</taxon>
        <taxon>Pocillopora</taxon>
    </lineage>
</organism>
<dbReference type="AlphaFoldDB" id="A0AAU9WQM6"/>
<name>A0AAU9WQM6_9CNID</name>
<accession>A0AAU9WQM6</accession>
<dbReference type="Proteomes" id="UP001159428">
    <property type="component" value="Unassembled WGS sequence"/>
</dbReference>